<name>A0A518HM54_9BACT</name>
<dbReference type="Pfam" id="PF08000">
    <property type="entry name" value="bPH_1"/>
    <property type="match status" value="1"/>
</dbReference>
<dbReference type="PANTHER" id="PTHR35796">
    <property type="entry name" value="HYPOTHETICAL CYTOSOLIC PROTEIN"/>
    <property type="match status" value="1"/>
</dbReference>
<reference evidence="2 3" key="1">
    <citation type="submission" date="2019-03" db="EMBL/GenBank/DDBJ databases">
        <title>Deep-cultivation of Planctomycetes and their phenomic and genomic characterization uncovers novel biology.</title>
        <authorList>
            <person name="Wiegand S."/>
            <person name="Jogler M."/>
            <person name="Boedeker C."/>
            <person name="Pinto D."/>
            <person name="Vollmers J."/>
            <person name="Rivas-Marin E."/>
            <person name="Kohn T."/>
            <person name="Peeters S.H."/>
            <person name="Heuer A."/>
            <person name="Rast P."/>
            <person name="Oberbeckmann S."/>
            <person name="Bunk B."/>
            <person name="Jeske O."/>
            <person name="Meyerdierks A."/>
            <person name="Storesund J.E."/>
            <person name="Kallscheuer N."/>
            <person name="Luecker S."/>
            <person name="Lage O.M."/>
            <person name="Pohl T."/>
            <person name="Merkel B.J."/>
            <person name="Hornburger P."/>
            <person name="Mueller R.-W."/>
            <person name="Bruemmer F."/>
            <person name="Labrenz M."/>
            <person name="Spormann A.M."/>
            <person name="Op den Camp H."/>
            <person name="Overmann J."/>
            <person name="Amann R."/>
            <person name="Jetten M.S.M."/>
            <person name="Mascher T."/>
            <person name="Medema M.H."/>
            <person name="Devos D.P."/>
            <person name="Kaster A.-K."/>
            <person name="Ovreas L."/>
            <person name="Rohde M."/>
            <person name="Galperin M.Y."/>
            <person name="Jogler C."/>
        </authorList>
    </citation>
    <scope>NUCLEOTIDE SEQUENCE [LARGE SCALE GENOMIC DNA]</scope>
    <source>
        <strain evidence="2 3">Enr13</strain>
    </source>
</reference>
<evidence type="ECO:0000313" key="2">
    <source>
        <dbReference type="EMBL" id="QDV41879.1"/>
    </source>
</evidence>
<evidence type="ECO:0000259" key="1">
    <source>
        <dbReference type="Pfam" id="PF08000"/>
    </source>
</evidence>
<dbReference type="InterPro" id="IPR012544">
    <property type="entry name" value="PHb"/>
</dbReference>
<sequence>MGLLSGMLGSASEANLDKVEKQIASIVIEDESVERAYQLVRDMIVLTNKRIIVIDKQGMTGRKTEYLSIPYRSIVRYSIESAGHFDLDSDLKLWLSSTHEPMTFDFRKAENVADIIKVITRHTCH</sequence>
<dbReference type="OrthoDB" id="9803613at2"/>
<dbReference type="EMBL" id="CP037423">
    <property type="protein sequence ID" value="QDV41879.1"/>
    <property type="molecule type" value="Genomic_DNA"/>
</dbReference>
<dbReference type="PANTHER" id="PTHR35796:SF3">
    <property type="entry name" value="BHLH DOMAIN-CONTAINING PROTEIN"/>
    <property type="match status" value="1"/>
</dbReference>
<proteinExistence type="predicted"/>
<feature type="domain" description="Bacterial Pleckstrin homology" evidence="1">
    <location>
        <begin position="2"/>
        <end position="122"/>
    </location>
</feature>
<gene>
    <name evidence="2" type="ORF">Enr13x_17220</name>
</gene>
<organism evidence="2 3">
    <name type="scientific">Stieleria neptunia</name>
    <dbReference type="NCBI Taxonomy" id="2527979"/>
    <lineage>
        <taxon>Bacteria</taxon>
        <taxon>Pseudomonadati</taxon>
        <taxon>Planctomycetota</taxon>
        <taxon>Planctomycetia</taxon>
        <taxon>Pirellulales</taxon>
        <taxon>Pirellulaceae</taxon>
        <taxon>Stieleria</taxon>
    </lineage>
</organism>
<dbReference type="InterPro" id="IPR037063">
    <property type="entry name" value="PHb_sf"/>
</dbReference>
<dbReference type="Gene3D" id="2.30.29.50">
    <property type="entry name" value="Bacterial Pleckstrin homology domain"/>
    <property type="match status" value="1"/>
</dbReference>
<dbReference type="Proteomes" id="UP000319004">
    <property type="component" value="Chromosome"/>
</dbReference>
<protein>
    <recommendedName>
        <fullName evidence="1">Bacterial Pleckstrin homology domain-containing protein</fullName>
    </recommendedName>
</protein>
<accession>A0A518HM54</accession>
<dbReference type="RefSeq" id="WP_145385551.1">
    <property type="nucleotide sequence ID" value="NZ_CP037423.1"/>
</dbReference>
<dbReference type="KEGG" id="snep:Enr13x_17220"/>
<dbReference type="CDD" id="cd13225">
    <property type="entry name" value="PH-like_bacteria"/>
    <property type="match status" value="1"/>
</dbReference>
<evidence type="ECO:0000313" key="3">
    <source>
        <dbReference type="Proteomes" id="UP000319004"/>
    </source>
</evidence>
<keyword evidence="3" id="KW-1185">Reference proteome</keyword>
<dbReference type="SUPFAM" id="SSF50729">
    <property type="entry name" value="PH domain-like"/>
    <property type="match status" value="1"/>
</dbReference>
<dbReference type="AlphaFoldDB" id="A0A518HM54"/>